<dbReference type="EMBL" id="GBXM01056060">
    <property type="protein sequence ID" value="JAH52517.1"/>
    <property type="molecule type" value="Transcribed_RNA"/>
</dbReference>
<accession>A0A0E9TGD1</accession>
<evidence type="ECO:0000313" key="1">
    <source>
        <dbReference type="EMBL" id="JAH52517.1"/>
    </source>
</evidence>
<dbReference type="AlphaFoldDB" id="A0A0E9TGD1"/>
<protein>
    <submittedName>
        <fullName evidence="1">Uncharacterized protein</fullName>
    </submittedName>
</protein>
<proteinExistence type="predicted"/>
<reference evidence="1" key="2">
    <citation type="journal article" date="2015" name="Fish Shellfish Immunol.">
        <title>Early steps in the European eel (Anguilla anguilla)-Vibrio vulnificus interaction in the gills: Role of the RtxA13 toxin.</title>
        <authorList>
            <person name="Callol A."/>
            <person name="Pajuelo D."/>
            <person name="Ebbesson L."/>
            <person name="Teles M."/>
            <person name="MacKenzie S."/>
            <person name="Amaro C."/>
        </authorList>
    </citation>
    <scope>NUCLEOTIDE SEQUENCE</scope>
</reference>
<reference evidence="1" key="1">
    <citation type="submission" date="2014-11" db="EMBL/GenBank/DDBJ databases">
        <authorList>
            <person name="Amaro Gonzalez C."/>
        </authorList>
    </citation>
    <scope>NUCLEOTIDE SEQUENCE</scope>
</reference>
<name>A0A0E9TGD1_ANGAN</name>
<sequence>MPQSHFSQNTAHMYTYCRENKTNAPISTMARKKCDKIAPCTL</sequence>
<organism evidence="1">
    <name type="scientific">Anguilla anguilla</name>
    <name type="common">European freshwater eel</name>
    <name type="synonym">Muraena anguilla</name>
    <dbReference type="NCBI Taxonomy" id="7936"/>
    <lineage>
        <taxon>Eukaryota</taxon>
        <taxon>Metazoa</taxon>
        <taxon>Chordata</taxon>
        <taxon>Craniata</taxon>
        <taxon>Vertebrata</taxon>
        <taxon>Euteleostomi</taxon>
        <taxon>Actinopterygii</taxon>
        <taxon>Neopterygii</taxon>
        <taxon>Teleostei</taxon>
        <taxon>Anguilliformes</taxon>
        <taxon>Anguillidae</taxon>
        <taxon>Anguilla</taxon>
    </lineage>
</organism>